<feature type="transmembrane region" description="Helical" evidence="2">
    <location>
        <begin position="393"/>
        <end position="418"/>
    </location>
</feature>
<name>A0A210R168_MIZYE</name>
<proteinExistence type="predicted"/>
<dbReference type="Pfam" id="PF01822">
    <property type="entry name" value="WSC"/>
    <property type="match status" value="1"/>
</dbReference>
<feature type="region of interest" description="Disordered" evidence="1">
    <location>
        <begin position="650"/>
        <end position="669"/>
    </location>
</feature>
<dbReference type="OrthoDB" id="6093339at2759"/>
<dbReference type="InterPro" id="IPR016186">
    <property type="entry name" value="C-type_lectin-like/link_sf"/>
</dbReference>
<comment type="caution">
    <text evidence="5">The sequence shown here is derived from an EMBL/GenBank/DDBJ whole genome shotgun (WGS) entry which is preliminary data.</text>
</comment>
<sequence length="669" mass="74408">MDRPHILLTVVIRTLILFPGIASMKTDKEKLQGTDGLTLYHRNLTWEEAFTFCQGMDDSLAVPQTYEYSSVQNAIRNQERVWVGQYTYTTPWMYPTGCFTATKPSKRIEDNDIATCKRFCGDMDVMLNIYNCLCVTEAPGISTRTNSSLCNTRCPGNRDDVCGGENVYQHYATYADTKEDSDRGNCGMLEKHLNQSFSIVARHCDIKNTYLCALFLNADDNKTSGVPFYIPKYDNGSLQFLTYQEALDSCANNGTYLADPTKLQASQLNLGKSTQYWIGARRRTTYVTSVKELPKNAEDQKCLYMVKGSKGVSKDRAKDCSATESVLCRKHMKGESTMVSIASTTVGIVTSPTSAITGYPFTNGTSPTFVISERTGSTTDPVKPDPPATGTDLWPYIGGGAGFFIVVIIILTIVIIRLTRRRRDKAKLHADVIPLDTHNNDSRDIMVADNPEETIGRGDCRHANQAASAECVVCGTGSKLKDTNITDSGKDETKLLMNLNSSSDFTKSVQRRDSNDKRSNDDLYDLADNSEGVVSFSSSLQDRSLSCESQTRKRGPYDYVQTSRSGWVRDPKAESVGNDTYNELHATRTSHAENSDNMYDHANTVSNDECYHNLTKPGYRHREEDLSAYDSTQNTLDSDVYNTLSNKGSKVNGNDTYNPYVDTQIDPLP</sequence>
<evidence type="ECO:0000256" key="3">
    <source>
        <dbReference type="SAM" id="SignalP"/>
    </source>
</evidence>
<feature type="compositionally biased region" description="Basic and acidic residues" evidence="1">
    <location>
        <begin position="510"/>
        <end position="521"/>
    </location>
</feature>
<evidence type="ECO:0000256" key="2">
    <source>
        <dbReference type="SAM" id="Phobius"/>
    </source>
</evidence>
<feature type="signal peptide" evidence="3">
    <location>
        <begin position="1"/>
        <end position="23"/>
    </location>
</feature>
<feature type="domain" description="WSC" evidence="4">
    <location>
        <begin position="92"/>
        <end position="174"/>
    </location>
</feature>
<dbReference type="CDD" id="cd00037">
    <property type="entry name" value="CLECT"/>
    <property type="match status" value="1"/>
</dbReference>
<keyword evidence="3" id="KW-0732">Signal</keyword>
<keyword evidence="2" id="KW-1133">Transmembrane helix</keyword>
<dbReference type="InterPro" id="IPR002889">
    <property type="entry name" value="WSC_carb-bd"/>
</dbReference>
<dbReference type="InterPro" id="IPR016187">
    <property type="entry name" value="CTDL_fold"/>
</dbReference>
<dbReference type="Proteomes" id="UP000242188">
    <property type="component" value="Unassembled WGS sequence"/>
</dbReference>
<keyword evidence="6" id="KW-1185">Reference proteome</keyword>
<evidence type="ECO:0000256" key="1">
    <source>
        <dbReference type="SAM" id="MobiDB-lite"/>
    </source>
</evidence>
<accession>A0A210R168</accession>
<dbReference type="Gene3D" id="3.10.100.10">
    <property type="entry name" value="Mannose-Binding Protein A, subunit A"/>
    <property type="match status" value="1"/>
</dbReference>
<protein>
    <recommendedName>
        <fullName evidence="4">WSC domain-containing protein</fullName>
    </recommendedName>
</protein>
<dbReference type="SUPFAM" id="SSF56436">
    <property type="entry name" value="C-type lectin-like"/>
    <property type="match status" value="2"/>
</dbReference>
<dbReference type="AlphaFoldDB" id="A0A210R168"/>
<evidence type="ECO:0000259" key="4">
    <source>
        <dbReference type="PROSITE" id="PS51212"/>
    </source>
</evidence>
<feature type="region of interest" description="Disordered" evidence="1">
    <location>
        <begin position="505"/>
        <end position="525"/>
    </location>
</feature>
<dbReference type="EMBL" id="NEDP02000931">
    <property type="protein sequence ID" value="OWF54714.1"/>
    <property type="molecule type" value="Genomic_DNA"/>
</dbReference>
<feature type="chain" id="PRO_5013256331" description="WSC domain-containing protein" evidence="3">
    <location>
        <begin position="24"/>
        <end position="669"/>
    </location>
</feature>
<organism evidence="5 6">
    <name type="scientific">Mizuhopecten yessoensis</name>
    <name type="common">Japanese scallop</name>
    <name type="synonym">Patinopecten yessoensis</name>
    <dbReference type="NCBI Taxonomy" id="6573"/>
    <lineage>
        <taxon>Eukaryota</taxon>
        <taxon>Metazoa</taxon>
        <taxon>Spiralia</taxon>
        <taxon>Lophotrochozoa</taxon>
        <taxon>Mollusca</taxon>
        <taxon>Bivalvia</taxon>
        <taxon>Autobranchia</taxon>
        <taxon>Pteriomorphia</taxon>
        <taxon>Pectinida</taxon>
        <taxon>Pectinoidea</taxon>
        <taxon>Pectinidae</taxon>
        <taxon>Mizuhopecten</taxon>
    </lineage>
</organism>
<evidence type="ECO:0000313" key="6">
    <source>
        <dbReference type="Proteomes" id="UP000242188"/>
    </source>
</evidence>
<evidence type="ECO:0000313" key="5">
    <source>
        <dbReference type="EMBL" id="OWF54714.1"/>
    </source>
</evidence>
<gene>
    <name evidence="5" type="ORF">KP79_PYT05033</name>
</gene>
<keyword evidence="2" id="KW-0812">Transmembrane</keyword>
<reference evidence="5 6" key="1">
    <citation type="journal article" date="2017" name="Nat. Ecol. Evol.">
        <title>Scallop genome provides insights into evolution of bilaterian karyotype and development.</title>
        <authorList>
            <person name="Wang S."/>
            <person name="Zhang J."/>
            <person name="Jiao W."/>
            <person name="Li J."/>
            <person name="Xun X."/>
            <person name="Sun Y."/>
            <person name="Guo X."/>
            <person name="Huan P."/>
            <person name="Dong B."/>
            <person name="Zhang L."/>
            <person name="Hu X."/>
            <person name="Sun X."/>
            <person name="Wang J."/>
            <person name="Zhao C."/>
            <person name="Wang Y."/>
            <person name="Wang D."/>
            <person name="Huang X."/>
            <person name="Wang R."/>
            <person name="Lv J."/>
            <person name="Li Y."/>
            <person name="Zhang Z."/>
            <person name="Liu B."/>
            <person name="Lu W."/>
            <person name="Hui Y."/>
            <person name="Liang J."/>
            <person name="Zhou Z."/>
            <person name="Hou R."/>
            <person name="Li X."/>
            <person name="Liu Y."/>
            <person name="Li H."/>
            <person name="Ning X."/>
            <person name="Lin Y."/>
            <person name="Zhao L."/>
            <person name="Xing Q."/>
            <person name="Dou J."/>
            <person name="Li Y."/>
            <person name="Mao J."/>
            <person name="Guo H."/>
            <person name="Dou H."/>
            <person name="Li T."/>
            <person name="Mu C."/>
            <person name="Jiang W."/>
            <person name="Fu Q."/>
            <person name="Fu X."/>
            <person name="Miao Y."/>
            <person name="Liu J."/>
            <person name="Yu Q."/>
            <person name="Li R."/>
            <person name="Liao H."/>
            <person name="Li X."/>
            <person name="Kong Y."/>
            <person name="Jiang Z."/>
            <person name="Chourrout D."/>
            <person name="Li R."/>
            <person name="Bao Z."/>
        </authorList>
    </citation>
    <scope>NUCLEOTIDE SEQUENCE [LARGE SCALE GENOMIC DNA]</scope>
    <source>
        <strain evidence="5 6">PY_sf001</strain>
    </source>
</reference>
<keyword evidence="2" id="KW-0472">Membrane</keyword>
<dbReference type="PROSITE" id="PS51212">
    <property type="entry name" value="WSC"/>
    <property type="match status" value="1"/>
</dbReference>